<evidence type="ECO:0000313" key="3">
    <source>
        <dbReference type="Proteomes" id="UP000005239"/>
    </source>
</evidence>
<sequence length="229" mass="24851">MSSRPKRPRRRQKKDHDEFMIFWRKFMAEDKGKQSKNAKAKHRKGSRNPSASRGRASPARRPLQRRPSGPVTPQRRTRAARPPADKDCETKEGKKKVPKKDGNQGKMPEKGGKSTCKEDPSTKKPTRSVQKSTQKDKKTVEAKKKGVGAESNKSGGLISGGRAPPMTLRIRQVPPPSQSAAPSSSRRGRAPTAPSTAPTSTGGGRAPPSGNATGTSMKKTTKAKKTPKK</sequence>
<feature type="region of interest" description="Disordered" evidence="1">
    <location>
        <begin position="1"/>
        <end position="20"/>
    </location>
</feature>
<proteinExistence type="predicted"/>
<dbReference type="EnsemblMetazoa" id="PPA22062.1">
    <property type="protein sequence ID" value="PPA22062.1"/>
    <property type="gene ID" value="WBGene00111616"/>
</dbReference>
<feature type="compositionally biased region" description="Basic residues" evidence="1">
    <location>
        <begin position="1"/>
        <end position="13"/>
    </location>
</feature>
<gene>
    <name evidence="2" type="primary">WBGene00111616</name>
</gene>
<feature type="compositionally biased region" description="Low complexity" evidence="1">
    <location>
        <begin position="47"/>
        <end position="61"/>
    </location>
</feature>
<feature type="compositionally biased region" description="Basic residues" evidence="1">
    <location>
        <begin position="219"/>
        <end position="229"/>
    </location>
</feature>
<accession>A0A8R1YH02</accession>
<organism evidence="2 3">
    <name type="scientific">Pristionchus pacificus</name>
    <name type="common">Parasitic nematode worm</name>
    <dbReference type="NCBI Taxonomy" id="54126"/>
    <lineage>
        <taxon>Eukaryota</taxon>
        <taxon>Metazoa</taxon>
        <taxon>Ecdysozoa</taxon>
        <taxon>Nematoda</taxon>
        <taxon>Chromadorea</taxon>
        <taxon>Rhabditida</taxon>
        <taxon>Rhabditina</taxon>
        <taxon>Diplogasteromorpha</taxon>
        <taxon>Diplogasteroidea</taxon>
        <taxon>Neodiplogasteridae</taxon>
        <taxon>Pristionchus</taxon>
    </lineage>
</organism>
<dbReference type="AlphaFoldDB" id="A0A2A6BDU1"/>
<evidence type="ECO:0000313" key="2">
    <source>
        <dbReference type="EnsemblMetazoa" id="PPA22062.1"/>
    </source>
</evidence>
<feature type="compositionally biased region" description="Basic and acidic residues" evidence="1">
    <location>
        <begin position="99"/>
        <end position="122"/>
    </location>
</feature>
<feature type="compositionally biased region" description="Basic and acidic residues" evidence="1">
    <location>
        <begin position="133"/>
        <end position="144"/>
    </location>
</feature>
<name>A0A2A6BDU1_PRIPA</name>
<accession>A0A2A6BDU1</accession>
<feature type="compositionally biased region" description="Basic residues" evidence="1">
    <location>
        <begin position="34"/>
        <end position="46"/>
    </location>
</feature>
<feature type="compositionally biased region" description="Basic and acidic residues" evidence="1">
    <location>
        <begin position="83"/>
        <end position="92"/>
    </location>
</feature>
<protein>
    <submittedName>
        <fullName evidence="2">Uncharacterized protein</fullName>
    </submittedName>
</protein>
<reference evidence="2" key="2">
    <citation type="submission" date="2022-06" db="UniProtKB">
        <authorList>
            <consortium name="EnsemblMetazoa"/>
        </authorList>
    </citation>
    <scope>IDENTIFICATION</scope>
    <source>
        <strain evidence="2">PS312</strain>
    </source>
</reference>
<evidence type="ECO:0000256" key="1">
    <source>
        <dbReference type="SAM" id="MobiDB-lite"/>
    </source>
</evidence>
<reference evidence="3" key="1">
    <citation type="journal article" date="2008" name="Nat. Genet.">
        <title>The Pristionchus pacificus genome provides a unique perspective on nematode lifestyle and parasitism.</title>
        <authorList>
            <person name="Dieterich C."/>
            <person name="Clifton S.W."/>
            <person name="Schuster L.N."/>
            <person name="Chinwalla A."/>
            <person name="Delehaunty K."/>
            <person name="Dinkelacker I."/>
            <person name="Fulton L."/>
            <person name="Fulton R."/>
            <person name="Godfrey J."/>
            <person name="Minx P."/>
            <person name="Mitreva M."/>
            <person name="Roeseler W."/>
            <person name="Tian H."/>
            <person name="Witte H."/>
            <person name="Yang S.P."/>
            <person name="Wilson R.K."/>
            <person name="Sommer R.J."/>
        </authorList>
    </citation>
    <scope>NUCLEOTIDE SEQUENCE [LARGE SCALE GENOMIC DNA]</scope>
    <source>
        <strain evidence="3">PS312</strain>
    </source>
</reference>
<feature type="region of interest" description="Disordered" evidence="1">
    <location>
        <begin position="26"/>
        <end position="229"/>
    </location>
</feature>
<feature type="compositionally biased region" description="Low complexity" evidence="1">
    <location>
        <begin position="178"/>
        <end position="218"/>
    </location>
</feature>
<dbReference type="Proteomes" id="UP000005239">
    <property type="component" value="Unassembled WGS sequence"/>
</dbReference>
<keyword evidence="3" id="KW-1185">Reference proteome</keyword>